<evidence type="ECO:0000256" key="1">
    <source>
        <dbReference type="SAM" id="SignalP"/>
    </source>
</evidence>
<dbReference type="Pfam" id="PF10082">
    <property type="entry name" value="BBP2_2"/>
    <property type="match status" value="1"/>
</dbReference>
<name>A0ABS8BIP7_9NEIS</name>
<reference evidence="2 3" key="1">
    <citation type="submission" date="2021-10" db="EMBL/GenBank/DDBJ databases">
        <authorList>
            <person name="Chen M."/>
        </authorList>
    </citation>
    <scope>NUCLEOTIDE SEQUENCE [LARGE SCALE GENOMIC DNA]</scope>
    <source>
        <strain evidence="2 3">H3-26</strain>
    </source>
</reference>
<feature type="chain" id="PRO_5046035298" evidence="1">
    <location>
        <begin position="32"/>
        <end position="403"/>
    </location>
</feature>
<feature type="signal peptide" evidence="1">
    <location>
        <begin position="1"/>
        <end position="31"/>
    </location>
</feature>
<evidence type="ECO:0000313" key="2">
    <source>
        <dbReference type="EMBL" id="MCB5195580.1"/>
    </source>
</evidence>
<dbReference type="InterPro" id="IPR018759">
    <property type="entry name" value="BBP2_2"/>
</dbReference>
<sequence>MYLALYFWNKPVMLKKNLLLLSVLAIGNTQAASDPEDTVKLFTNIAYIYDSNVFRLSDTQQNNSTRQHQQKSDSSFTVGVGGRLDLPVSRQNFYATADFSQANYLVFDELNGPAWDVGLGWNWVVGNQWNGNLSVSSSSQLSSFDDVRVAVVDTVKTNRANWNGNWRLLSNWALVANASYTEENHDVRKYQNANDRQFGGGLRYISDRGFALTLLHNWSKYNYAEPLFFIPANLRGYSDQNTSLGLNWPVSDKFNANLTAGYSQWKSQFNGTKNKKPTANIDLMWALTEKTTLKTGAGQNFESFGSNVIGRDLERTAYLSANWDFADKSKLGARYNYRQLKIETSIGIVTQDSVYDTFRVSYDYQVLRSMMIQSYVQFELRNEKINQFDYNDEQVGVSLKYNF</sequence>
<accession>A0ABS8BIP7</accession>
<organism evidence="2 3">
    <name type="scientific">Deefgea salmonis</name>
    <dbReference type="NCBI Taxonomy" id="2875502"/>
    <lineage>
        <taxon>Bacteria</taxon>
        <taxon>Pseudomonadati</taxon>
        <taxon>Pseudomonadota</taxon>
        <taxon>Betaproteobacteria</taxon>
        <taxon>Neisseriales</taxon>
        <taxon>Chitinibacteraceae</taxon>
        <taxon>Deefgea</taxon>
    </lineage>
</organism>
<dbReference type="EMBL" id="JAJAWG010000002">
    <property type="protein sequence ID" value="MCB5195580.1"/>
    <property type="molecule type" value="Genomic_DNA"/>
</dbReference>
<protein>
    <submittedName>
        <fullName evidence="2">Outer membrane beta-barrel protein</fullName>
    </submittedName>
</protein>
<proteinExistence type="predicted"/>
<gene>
    <name evidence="2" type="ORF">LG219_04650</name>
</gene>
<keyword evidence="3" id="KW-1185">Reference proteome</keyword>
<dbReference type="Proteomes" id="UP001198034">
    <property type="component" value="Unassembled WGS sequence"/>
</dbReference>
<keyword evidence="1" id="KW-0732">Signal</keyword>
<dbReference type="SUPFAM" id="SSF56935">
    <property type="entry name" value="Porins"/>
    <property type="match status" value="1"/>
</dbReference>
<evidence type="ECO:0000313" key="3">
    <source>
        <dbReference type="Proteomes" id="UP001198034"/>
    </source>
</evidence>
<comment type="caution">
    <text evidence="2">The sequence shown here is derived from an EMBL/GenBank/DDBJ whole genome shotgun (WGS) entry which is preliminary data.</text>
</comment>
<dbReference type="RefSeq" id="WP_226763373.1">
    <property type="nucleotide sequence ID" value="NZ_JAJAWG010000002.1"/>
</dbReference>